<dbReference type="EMBL" id="LR899009">
    <property type="protein sequence ID" value="CAD7078453.1"/>
    <property type="molecule type" value="Genomic_DNA"/>
</dbReference>
<dbReference type="AlphaFoldDB" id="A0A7R8YME3"/>
<dbReference type="PROSITE" id="PS50954">
    <property type="entry name" value="LEM"/>
    <property type="match status" value="1"/>
</dbReference>
<feature type="compositionally biased region" description="Acidic residues" evidence="1">
    <location>
        <begin position="323"/>
        <end position="336"/>
    </location>
</feature>
<keyword evidence="4" id="KW-1185">Reference proteome</keyword>
<evidence type="ECO:0000259" key="2">
    <source>
        <dbReference type="PROSITE" id="PS50954"/>
    </source>
</evidence>
<feature type="region of interest" description="Disordered" evidence="1">
    <location>
        <begin position="224"/>
        <end position="336"/>
    </location>
</feature>
<feature type="compositionally biased region" description="Low complexity" evidence="1">
    <location>
        <begin position="277"/>
        <end position="295"/>
    </location>
</feature>
<dbReference type="InterPro" id="IPR011015">
    <property type="entry name" value="LEM/LEM-like_dom_sf"/>
</dbReference>
<sequence>MGCTNCSWLPNCRGGSADFQTRFEYWTTNFEKMPKAAAPVTDELDNLSNNELRSKCVQYGLPNIPITDTSRKLLIKRLRTAIEGGRADSPAKGKSRRETIHVVAKVVEPERDASPKKNTRGTRRTIATPSEPEPEEPTVEVTVRQVTNRRRSRTTPAPAEPAPITTGKRKADAIIEDEDEDSDDVQIVHDIREQVARSSRSPSLAKSKMVTTSYQHVRADEPIVEEPAYKPRETIIPVQRESAYAAPRTSIHTQERESTTTSYSSRPIAQLSRPSLSTTNTSYTSNSTTRRYTTSGYKPQTEYSSISSSSTHNYKPQTTSYRDEEENSEDDAEDEVEAPFLSDFARRLSRLKAEPLNENLRPMEKEGSQYRESQRFYTTSIAGRRGINNKNSLV</sequence>
<dbReference type="Gene3D" id="1.10.720.40">
    <property type="match status" value="1"/>
</dbReference>
<dbReference type="OrthoDB" id="8068829at2759"/>
<dbReference type="InParanoid" id="A0A7R8YME3"/>
<dbReference type="Pfam" id="PF03020">
    <property type="entry name" value="LEM"/>
    <property type="match status" value="1"/>
</dbReference>
<accession>A0A7R8YME3</accession>
<organism evidence="3 4">
    <name type="scientific">Hermetia illucens</name>
    <name type="common">Black soldier fly</name>
    <dbReference type="NCBI Taxonomy" id="343691"/>
    <lineage>
        <taxon>Eukaryota</taxon>
        <taxon>Metazoa</taxon>
        <taxon>Ecdysozoa</taxon>
        <taxon>Arthropoda</taxon>
        <taxon>Hexapoda</taxon>
        <taxon>Insecta</taxon>
        <taxon>Pterygota</taxon>
        <taxon>Neoptera</taxon>
        <taxon>Endopterygota</taxon>
        <taxon>Diptera</taxon>
        <taxon>Brachycera</taxon>
        <taxon>Stratiomyomorpha</taxon>
        <taxon>Stratiomyidae</taxon>
        <taxon>Hermetiinae</taxon>
        <taxon>Hermetia</taxon>
    </lineage>
</organism>
<name>A0A7R8YME3_HERIL</name>
<dbReference type="CDD" id="cd12934">
    <property type="entry name" value="LEM"/>
    <property type="match status" value="1"/>
</dbReference>
<evidence type="ECO:0000313" key="4">
    <source>
        <dbReference type="Proteomes" id="UP000594454"/>
    </source>
</evidence>
<dbReference type="Proteomes" id="UP000594454">
    <property type="component" value="Chromosome 1"/>
</dbReference>
<dbReference type="SMART" id="SM00540">
    <property type="entry name" value="LEM"/>
    <property type="match status" value="1"/>
</dbReference>
<feature type="compositionally biased region" description="Polar residues" evidence="1">
    <location>
        <begin position="311"/>
        <end position="320"/>
    </location>
</feature>
<proteinExistence type="predicted"/>
<dbReference type="SUPFAM" id="SSF63451">
    <property type="entry name" value="LEM domain"/>
    <property type="match status" value="1"/>
</dbReference>
<reference evidence="3 4" key="1">
    <citation type="submission" date="2020-11" db="EMBL/GenBank/DDBJ databases">
        <authorList>
            <person name="Wallbank WR R."/>
            <person name="Pardo Diaz C."/>
            <person name="Kozak K."/>
            <person name="Martin S."/>
            <person name="Jiggins C."/>
            <person name="Moest M."/>
            <person name="Warren A I."/>
            <person name="Generalovic N T."/>
            <person name="Byers J.R.P. K."/>
            <person name="Montejo-Kovacevich G."/>
            <person name="Yen C E."/>
        </authorList>
    </citation>
    <scope>NUCLEOTIDE SEQUENCE [LARGE SCALE GENOMIC DNA]</scope>
</reference>
<feature type="compositionally biased region" description="Basic and acidic residues" evidence="1">
    <location>
        <begin position="224"/>
        <end position="233"/>
    </location>
</feature>
<dbReference type="FunCoup" id="A0A7R8YME3">
    <property type="interactions" value="95"/>
</dbReference>
<evidence type="ECO:0000256" key="1">
    <source>
        <dbReference type="SAM" id="MobiDB-lite"/>
    </source>
</evidence>
<gene>
    <name evidence="3" type="ORF">HERILL_LOCUS1720</name>
</gene>
<protein>
    <recommendedName>
        <fullName evidence="2">LEM domain-containing protein</fullName>
    </recommendedName>
</protein>
<evidence type="ECO:0000313" key="3">
    <source>
        <dbReference type="EMBL" id="CAD7078453.1"/>
    </source>
</evidence>
<feature type="region of interest" description="Disordered" evidence="1">
    <location>
        <begin position="109"/>
        <end position="170"/>
    </location>
</feature>
<feature type="domain" description="LEM" evidence="2">
    <location>
        <begin position="41"/>
        <end position="85"/>
    </location>
</feature>
<dbReference type="InterPro" id="IPR003887">
    <property type="entry name" value="LEM_dom"/>
</dbReference>
<feature type="compositionally biased region" description="Low complexity" evidence="1">
    <location>
        <begin position="154"/>
        <end position="166"/>
    </location>
</feature>